<dbReference type="GeneID" id="63800568"/>
<reference evidence="2 3" key="1">
    <citation type="submission" date="2016-07" db="EMBL/GenBank/DDBJ databases">
        <title>Pervasive Adenine N6-methylation of Active Genes in Fungi.</title>
        <authorList>
            <consortium name="DOE Joint Genome Institute"/>
            <person name="Mondo S.J."/>
            <person name="Dannebaum R.O."/>
            <person name="Kuo R.C."/>
            <person name="Labutti K."/>
            <person name="Haridas S."/>
            <person name="Kuo A."/>
            <person name="Salamov A."/>
            <person name="Ahrendt S.R."/>
            <person name="Lipzen A."/>
            <person name="Sullivan W."/>
            <person name="Andreopoulos W.B."/>
            <person name="Clum A."/>
            <person name="Lindquist E."/>
            <person name="Daum C."/>
            <person name="Ramamoorthy G.K."/>
            <person name="Gryganskyi A."/>
            <person name="Culley D."/>
            <person name="Magnuson J.K."/>
            <person name="James T.Y."/>
            <person name="O'Malley M.A."/>
            <person name="Stajich J.E."/>
            <person name="Spatafora J.W."/>
            <person name="Visel A."/>
            <person name="Grigoriev I.V."/>
        </authorList>
    </citation>
    <scope>NUCLEOTIDE SEQUENCE [LARGE SCALE GENOMIC DNA]</scope>
    <source>
        <strain evidence="2 3">ATCC 12442</strain>
    </source>
</reference>
<dbReference type="EMBL" id="MCFD01000009">
    <property type="protein sequence ID" value="ORX68715.1"/>
    <property type="molecule type" value="Genomic_DNA"/>
</dbReference>
<gene>
    <name evidence="2" type="ORF">DL89DRAFT_182816</name>
</gene>
<dbReference type="Proteomes" id="UP000193922">
    <property type="component" value="Unassembled WGS sequence"/>
</dbReference>
<accession>A0A1Y1W5T2</accession>
<keyword evidence="3" id="KW-1185">Reference proteome</keyword>
<name>A0A1Y1W5T2_9FUNG</name>
<sequence>MYIPSEPSHRLLVLRASGSGGDSQSAWNYVAGLPPAGRAAACARRAAPQQADRGRSRGAPALHPNGGLYPGHPAAARPPQGAQGRGRCSRTQFEITEPEAAHLPEPKADGIAGASGRRRIGR</sequence>
<proteinExistence type="predicted"/>
<feature type="compositionally biased region" description="Basic and acidic residues" evidence="1">
    <location>
        <begin position="99"/>
        <end position="108"/>
    </location>
</feature>
<comment type="caution">
    <text evidence="2">The sequence shown here is derived from an EMBL/GenBank/DDBJ whole genome shotgun (WGS) entry which is preliminary data.</text>
</comment>
<feature type="compositionally biased region" description="Low complexity" evidence="1">
    <location>
        <begin position="70"/>
        <end position="86"/>
    </location>
</feature>
<dbReference type="RefSeq" id="XP_040742497.1">
    <property type="nucleotide sequence ID" value="XM_040883920.1"/>
</dbReference>
<feature type="region of interest" description="Disordered" evidence="1">
    <location>
        <begin position="45"/>
        <end position="122"/>
    </location>
</feature>
<organism evidence="2 3">
    <name type="scientific">Linderina pennispora</name>
    <dbReference type="NCBI Taxonomy" id="61395"/>
    <lineage>
        <taxon>Eukaryota</taxon>
        <taxon>Fungi</taxon>
        <taxon>Fungi incertae sedis</taxon>
        <taxon>Zoopagomycota</taxon>
        <taxon>Kickxellomycotina</taxon>
        <taxon>Kickxellomycetes</taxon>
        <taxon>Kickxellales</taxon>
        <taxon>Kickxellaceae</taxon>
        <taxon>Linderina</taxon>
    </lineage>
</organism>
<evidence type="ECO:0000313" key="3">
    <source>
        <dbReference type="Proteomes" id="UP000193922"/>
    </source>
</evidence>
<evidence type="ECO:0000313" key="2">
    <source>
        <dbReference type="EMBL" id="ORX68715.1"/>
    </source>
</evidence>
<protein>
    <submittedName>
        <fullName evidence="2">Uncharacterized protein</fullName>
    </submittedName>
</protein>
<evidence type="ECO:0000256" key="1">
    <source>
        <dbReference type="SAM" id="MobiDB-lite"/>
    </source>
</evidence>
<dbReference type="AlphaFoldDB" id="A0A1Y1W5T2"/>